<evidence type="ECO:0000313" key="1">
    <source>
        <dbReference type="EMBL" id="CDZ77028.1"/>
    </source>
</evidence>
<accession>A0A078KZ80</accession>
<evidence type="ECO:0000313" key="2">
    <source>
        <dbReference type="Proteomes" id="UP000044071"/>
    </source>
</evidence>
<dbReference type="AlphaFoldDB" id="A0A078KZ80"/>
<dbReference type="EMBL" id="CCSB01000001">
    <property type="protein sequence ID" value="CDZ77028.1"/>
    <property type="molecule type" value="Genomic_DNA"/>
</dbReference>
<protein>
    <submittedName>
        <fullName evidence="1">Uncharacterized protein</fullName>
    </submittedName>
</protein>
<sequence>MWQMLIPKILRYASKDVRHVERRETSPKCRTVLIPEIPHHVRDDEVFIDVCPYGVRALRMTGYVRGTGVAYYKRTSLNRLIKGNARVIAADHPDPNHLLQLDPW</sequence>
<organism evidence="1 2">
    <name type="scientific">Legionella massiliensis</name>
    <dbReference type="NCBI Taxonomy" id="1034943"/>
    <lineage>
        <taxon>Bacteria</taxon>
        <taxon>Pseudomonadati</taxon>
        <taxon>Pseudomonadota</taxon>
        <taxon>Gammaproteobacteria</taxon>
        <taxon>Legionellales</taxon>
        <taxon>Legionellaceae</taxon>
        <taxon>Legionella</taxon>
    </lineage>
</organism>
<name>A0A078KZ80_9GAMM</name>
<dbReference type="Proteomes" id="UP000044071">
    <property type="component" value="Unassembled WGS sequence"/>
</dbReference>
<proteinExistence type="predicted"/>
<gene>
    <name evidence="1" type="ORF">BN59_01307</name>
</gene>
<keyword evidence="2" id="KW-1185">Reference proteome</keyword>
<reference evidence="1 2" key="1">
    <citation type="submission" date="2014-06" db="EMBL/GenBank/DDBJ databases">
        <authorList>
            <person name="Urmite Genomes Urmite Genomes"/>
        </authorList>
    </citation>
    <scope>NUCLEOTIDE SEQUENCE [LARGE SCALE GENOMIC DNA]</scope>
</reference>